<evidence type="ECO:0000259" key="6">
    <source>
        <dbReference type="PROSITE" id="PS50903"/>
    </source>
</evidence>
<evidence type="ECO:0000256" key="4">
    <source>
        <dbReference type="ARBA" id="ARBA00022982"/>
    </source>
</evidence>
<protein>
    <submittedName>
        <fullName evidence="8">Rubrerythrin-1</fullName>
        <ecNumber evidence="8">1.11.1.1</ecNumber>
    </submittedName>
</protein>
<dbReference type="SUPFAM" id="SSF47240">
    <property type="entry name" value="Ferritin-like"/>
    <property type="match status" value="1"/>
</dbReference>
<dbReference type="PROSITE" id="PS50905">
    <property type="entry name" value="FERRITIN_LIKE"/>
    <property type="match status" value="1"/>
</dbReference>
<dbReference type="PANTHER" id="PTHR43865">
    <property type="entry name" value="RUBRERYTHRIN-RELATED"/>
    <property type="match status" value="1"/>
</dbReference>
<evidence type="ECO:0000259" key="7">
    <source>
        <dbReference type="PROSITE" id="PS50905"/>
    </source>
</evidence>
<keyword evidence="8" id="KW-0560">Oxidoreductase</keyword>
<sequence>MKSLQGTQTADNLAKAFAGESQARNRYTYYAKAADKEGHKHIASIFMETADNEKAHAKTFFNFLVEGLGKAHIKVDTEYPVGYGNTKENLQYAAEGEKEEWGTAYPAFADTAKAEGFPEIEMAFRKIIEIETFHEKRYLDLLDRLKNNKLYKQDSSRKWKCRNCGYIYEGLEAPNICPACHHPQGYFEIMYDPILA</sequence>
<keyword evidence="9" id="KW-1185">Reference proteome</keyword>
<reference evidence="8 9" key="1">
    <citation type="submission" date="2018-03" db="EMBL/GenBank/DDBJ databases">
        <title>Genome sequence of Clostridium liquoris DSM 100320.</title>
        <authorList>
            <person name="Poehlein A."/>
            <person name="Daniel R."/>
        </authorList>
    </citation>
    <scope>NUCLEOTIDE SEQUENCE [LARGE SCALE GENOMIC DNA]</scope>
    <source>
        <strain evidence="8 9">DSM 100320</strain>
    </source>
</reference>
<evidence type="ECO:0000313" key="9">
    <source>
        <dbReference type="Proteomes" id="UP000239706"/>
    </source>
</evidence>
<dbReference type="EMBL" id="PVXO01000044">
    <property type="protein sequence ID" value="PRR78522.1"/>
    <property type="molecule type" value="Genomic_DNA"/>
</dbReference>
<feature type="domain" description="Rubredoxin-like" evidence="6">
    <location>
        <begin position="156"/>
        <end position="190"/>
    </location>
</feature>
<feature type="domain" description="Ferritin-like diiron" evidence="7">
    <location>
        <begin position="3"/>
        <end position="149"/>
    </location>
</feature>
<dbReference type="InterPro" id="IPR009078">
    <property type="entry name" value="Ferritin-like_SF"/>
</dbReference>
<dbReference type="AlphaFoldDB" id="A0A2T0B3R2"/>
<proteinExistence type="predicted"/>
<dbReference type="InterPro" id="IPR003251">
    <property type="entry name" value="Rr_diiron-bd_dom"/>
</dbReference>
<gene>
    <name evidence="8" type="primary">rbr1</name>
    <name evidence="8" type="ORF">CLLI_16060</name>
</gene>
<dbReference type="Proteomes" id="UP000239706">
    <property type="component" value="Unassembled WGS sequence"/>
</dbReference>
<evidence type="ECO:0000256" key="5">
    <source>
        <dbReference type="ARBA" id="ARBA00023004"/>
    </source>
</evidence>
<dbReference type="RefSeq" id="WP_106063702.1">
    <property type="nucleotide sequence ID" value="NZ_PVXO01000044.1"/>
</dbReference>
<dbReference type="SUPFAM" id="SSF57802">
    <property type="entry name" value="Rubredoxin-like"/>
    <property type="match status" value="1"/>
</dbReference>
<dbReference type="Pfam" id="PF21349">
    <property type="entry name" value="RUBY_RBDX"/>
    <property type="match status" value="1"/>
</dbReference>
<dbReference type="PANTHER" id="PTHR43865:SF1">
    <property type="entry name" value="RUBRERYTHRIN-RELATED"/>
    <property type="match status" value="1"/>
</dbReference>
<evidence type="ECO:0000256" key="1">
    <source>
        <dbReference type="ARBA" id="ARBA00001965"/>
    </source>
</evidence>
<keyword evidence="4" id="KW-0249">Electron transport</keyword>
<keyword evidence="3" id="KW-0479">Metal-binding</keyword>
<dbReference type="InterPro" id="IPR024934">
    <property type="entry name" value="Rubredoxin-like_dom"/>
</dbReference>
<keyword evidence="8" id="KW-0575">Peroxidase</keyword>
<dbReference type="EC" id="1.11.1.1" evidence="8"/>
<dbReference type="Gene3D" id="2.20.28.10">
    <property type="match status" value="1"/>
</dbReference>
<evidence type="ECO:0000256" key="2">
    <source>
        <dbReference type="ARBA" id="ARBA00022448"/>
    </source>
</evidence>
<dbReference type="InterPro" id="IPR009040">
    <property type="entry name" value="Ferritin-like_diiron"/>
</dbReference>
<dbReference type="FunFam" id="2.20.28.10:FF:000018">
    <property type="entry name" value="Rubrerythrin"/>
    <property type="match status" value="1"/>
</dbReference>
<accession>A0A2T0B3R2</accession>
<keyword evidence="2" id="KW-0813">Transport</keyword>
<dbReference type="Gene3D" id="1.20.1260.10">
    <property type="match status" value="1"/>
</dbReference>
<organism evidence="8 9">
    <name type="scientific">Clostridium liquoris</name>
    <dbReference type="NCBI Taxonomy" id="1289519"/>
    <lineage>
        <taxon>Bacteria</taxon>
        <taxon>Bacillati</taxon>
        <taxon>Bacillota</taxon>
        <taxon>Clostridia</taxon>
        <taxon>Eubacteriales</taxon>
        <taxon>Clostridiaceae</taxon>
        <taxon>Clostridium</taxon>
    </lineage>
</organism>
<dbReference type="CDD" id="cd00729">
    <property type="entry name" value="rubredoxin_SM"/>
    <property type="match status" value="1"/>
</dbReference>
<dbReference type="NCBIfam" id="NF045767">
    <property type="entry name" value="RuberyRbr"/>
    <property type="match status" value="1"/>
</dbReference>
<evidence type="ECO:0000313" key="8">
    <source>
        <dbReference type="EMBL" id="PRR78522.1"/>
    </source>
</evidence>
<dbReference type="GO" id="GO:0016692">
    <property type="term" value="F:NADH peroxidase activity"/>
    <property type="evidence" value="ECO:0007669"/>
    <property type="project" value="UniProtKB-EC"/>
</dbReference>
<dbReference type="GO" id="GO:0005506">
    <property type="term" value="F:iron ion binding"/>
    <property type="evidence" value="ECO:0007669"/>
    <property type="project" value="InterPro"/>
</dbReference>
<dbReference type="OrthoDB" id="9799749at2"/>
<dbReference type="InterPro" id="IPR048574">
    <property type="entry name" value="RUBY_RBDX"/>
</dbReference>
<dbReference type="InterPro" id="IPR012347">
    <property type="entry name" value="Ferritin-like"/>
</dbReference>
<dbReference type="CDD" id="cd01041">
    <property type="entry name" value="Rubrerythrin"/>
    <property type="match status" value="1"/>
</dbReference>
<dbReference type="Pfam" id="PF02915">
    <property type="entry name" value="Rubrerythrin"/>
    <property type="match status" value="1"/>
</dbReference>
<dbReference type="PROSITE" id="PS50903">
    <property type="entry name" value="RUBREDOXIN_LIKE"/>
    <property type="match status" value="1"/>
</dbReference>
<dbReference type="InterPro" id="IPR052364">
    <property type="entry name" value="Rubrerythrin"/>
</dbReference>
<comment type="caution">
    <text evidence="8">The sequence shown here is derived from an EMBL/GenBank/DDBJ whole genome shotgun (WGS) entry which is preliminary data.</text>
</comment>
<comment type="cofactor">
    <cofactor evidence="1">
        <name>Fe(3+)</name>
        <dbReference type="ChEBI" id="CHEBI:29034"/>
    </cofactor>
</comment>
<evidence type="ECO:0000256" key="3">
    <source>
        <dbReference type="ARBA" id="ARBA00022723"/>
    </source>
</evidence>
<keyword evidence="5" id="KW-0408">Iron</keyword>
<name>A0A2T0B3R2_9CLOT</name>